<dbReference type="Pfam" id="PF10934">
    <property type="entry name" value="Sheath_initiator"/>
    <property type="match status" value="1"/>
</dbReference>
<dbReference type="Proteomes" id="UP000830967">
    <property type="component" value="Segment"/>
</dbReference>
<proteinExistence type="predicted"/>
<sequence length="116" mass="13263">MMTVRKLDEDGDIVTQGSMFITEQLEIEQTIRTRLRLFLGEYFRDVTDGTPWFQEILNKQTSMDVREARLRERIAGTPGVQQLTSFSTNFDIDNKTYTVTASVLTSYGLLTVTENG</sequence>
<accession>A0AAE9HER6</accession>
<evidence type="ECO:0000313" key="1">
    <source>
        <dbReference type="EMBL" id="UPU16104.1"/>
    </source>
</evidence>
<dbReference type="InterPro" id="IPR020288">
    <property type="entry name" value="Sheath_initiator"/>
</dbReference>
<reference evidence="1" key="1">
    <citation type="submission" date="2022-03" db="EMBL/GenBank/DDBJ databases">
        <authorList>
            <person name="Ragab S."/>
            <person name="Abdelmoteleb M."/>
            <person name="El-Shibiny A."/>
        </authorList>
    </citation>
    <scope>NUCLEOTIDE SEQUENCE</scope>
</reference>
<dbReference type="EMBL" id="ON086804">
    <property type="protein sequence ID" value="UPU16104.1"/>
    <property type="molecule type" value="Genomic_DNA"/>
</dbReference>
<keyword evidence="2" id="KW-1185">Reference proteome</keyword>
<name>A0AAE9HER6_9CAUD</name>
<evidence type="ECO:0000313" key="2">
    <source>
        <dbReference type="Proteomes" id="UP000830967"/>
    </source>
</evidence>
<protein>
    <submittedName>
        <fullName evidence="1">Baseplate component</fullName>
    </submittedName>
</protein>
<organism evidence="1 2">
    <name type="scientific">Escherichia phage ZCEC13</name>
    <dbReference type="NCBI Taxonomy" id="2935866"/>
    <lineage>
        <taxon>Viruses</taxon>
        <taxon>Duplodnaviria</taxon>
        <taxon>Heunggongvirae</taxon>
        <taxon>Uroviricota</taxon>
        <taxon>Caudoviricetes</taxon>
        <taxon>Jameshumphriesvirinae</taxon>
        <taxon>Zewailvirus</taxon>
        <taxon>Zewailvirus ZCEC13</taxon>
    </lineage>
</organism>